<evidence type="ECO:0000313" key="1">
    <source>
        <dbReference type="EMBL" id="OLQ10066.1"/>
    </source>
</evidence>
<proteinExistence type="predicted"/>
<accession>A0A1Q9ERM3</accession>
<name>A0A1Q9ERM3_SYMMI</name>
<gene>
    <name evidence="1" type="ORF">AK812_SmicGene6285</name>
</gene>
<keyword evidence="2" id="KW-1185">Reference proteome</keyword>
<evidence type="ECO:0000313" key="2">
    <source>
        <dbReference type="Proteomes" id="UP000186817"/>
    </source>
</evidence>
<dbReference type="Proteomes" id="UP000186817">
    <property type="component" value="Unassembled WGS sequence"/>
</dbReference>
<organism evidence="1 2">
    <name type="scientific">Symbiodinium microadriaticum</name>
    <name type="common">Dinoflagellate</name>
    <name type="synonym">Zooxanthella microadriatica</name>
    <dbReference type="NCBI Taxonomy" id="2951"/>
    <lineage>
        <taxon>Eukaryota</taxon>
        <taxon>Sar</taxon>
        <taxon>Alveolata</taxon>
        <taxon>Dinophyceae</taxon>
        <taxon>Suessiales</taxon>
        <taxon>Symbiodiniaceae</taxon>
        <taxon>Symbiodinium</taxon>
    </lineage>
</organism>
<dbReference type="EMBL" id="LSRX01000085">
    <property type="protein sequence ID" value="OLQ10066.1"/>
    <property type="molecule type" value="Genomic_DNA"/>
</dbReference>
<dbReference type="AlphaFoldDB" id="A0A1Q9ERM3"/>
<sequence length="112" mass="13072">MLDWSHRLETCTSFAAKQILKLKNQTRSLKRKDRVTERAQLYGKDGVRKISRSEQRRVKPRACALIAQINTAEDAADWLQQHKFVKKLRSCPQCQKKRLSFCVEAKVLLFVV</sequence>
<reference evidence="1 2" key="1">
    <citation type="submission" date="2016-02" db="EMBL/GenBank/DDBJ databases">
        <title>Genome analysis of coral dinoflagellate symbionts highlights evolutionary adaptations to a symbiotic lifestyle.</title>
        <authorList>
            <person name="Aranda M."/>
            <person name="Li Y."/>
            <person name="Liew Y.J."/>
            <person name="Baumgarten S."/>
            <person name="Simakov O."/>
            <person name="Wilson M."/>
            <person name="Piel J."/>
            <person name="Ashoor H."/>
            <person name="Bougouffa S."/>
            <person name="Bajic V.B."/>
            <person name="Ryu T."/>
            <person name="Ravasi T."/>
            <person name="Bayer T."/>
            <person name="Micklem G."/>
            <person name="Kim H."/>
            <person name="Bhak J."/>
            <person name="Lajeunesse T.C."/>
            <person name="Voolstra C.R."/>
        </authorList>
    </citation>
    <scope>NUCLEOTIDE SEQUENCE [LARGE SCALE GENOMIC DNA]</scope>
    <source>
        <strain evidence="1 2">CCMP2467</strain>
    </source>
</reference>
<comment type="caution">
    <text evidence="1">The sequence shown here is derived from an EMBL/GenBank/DDBJ whole genome shotgun (WGS) entry which is preliminary data.</text>
</comment>
<dbReference type="OrthoDB" id="411877at2759"/>
<protein>
    <submittedName>
        <fullName evidence="1">Uncharacterized protein</fullName>
    </submittedName>
</protein>